<dbReference type="InterPro" id="IPR037066">
    <property type="entry name" value="Plug_dom_sf"/>
</dbReference>
<evidence type="ECO:0000256" key="7">
    <source>
        <dbReference type="PROSITE-ProRule" id="PRU01360"/>
    </source>
</evidence>
<dbReference type="Pfam" id="PF07715">
    <property type="entry name" value="Plug"/>
    <property type="match status" value="1"/>
</dbReference>
<dbReference type="InterPro" id="IPR023997">
    <property type="entry name" value="TonB-dep_OMP_SusC/RagA_CS"/>
</dbReference>
<dbReference type="PROSITE" id="PS52016">
    <property type="entry name" value="TONB_DEPENDENT_REC_3"/>
    <property type="match status" value="1"/>
</dbReference>
<evidence type="ECO:0000313" key="11">
    <source>
        <dbReference type="Proteomes" id="UP000233535"/>
    </source>
</evidence>
<gene>
    <name evidence="10" type="ORF">BZG02_11485</name>
</gene>
<comment type="subcellular location">
    <subcellularLocation>
        <location evidence="1 7">Cell outer membrane</location>
        <topology evidence="1 7">Multi-pass membrane protein</topology>
    </subcellularLocation>
</comment>
<evidence type="ECO:0000256" key="6">
    <source>
        <dbReference type="ARBA" id="ARBA00023237"/>
    </source>
</evidence>
<dbReference type="Gene3D" id="2.60.40.1120">
    <property type="entry name" value="Carboxypeptidase-like, regulatory domain"/>
    <property type="match status" value="1"/>
</dbReference>
<keyword evidence="6 7" id="KW-0998">Cell outer membrane</keyword>
<dbReference type="Gene3D" id="2.40.170.20">
    <property type="entry name" value="TonB-dependent receptor, beta-barrel domain"/>
    <property type="match status" value="1"/>
</dbReference>
<keyword evidence="4 7" id="KW-0812">Transmembrane</keyword>
<protein>
    <recommendedName>
        <fullName evidence="9">TonB-dependent receptor plug domain-containing protein</fullName>
    </recommendedName>
</protein>
<sequence length="1207" mass="134953">MQKRKPFLAKRLLLLFLVVNVFSFQALANLQGEILELEMTGGSLIEVFAKVKEKTNYTFLYNVDDIKDVNNVTISAAPKSVKTILTDVLKDTGLTYEIRDEVIIIKPEAKPSPSKQDTKSVLEEKKVNGVVTDNTGVGLPGVSVFIKGTSIGTTTDIDGKYNIQLPDASEAILVFSFIGMDTQEIGVKDQKTIDVVLVSGSEQIDEVVVTGYQKIDRKLFTGSATTIKTEQVKLSGVPDASRALQGAVSGVEIANVSGTFGAAPVIRIRGNASINGSNKPLWVIDGVVMEDAVEVSNEDLTSGNLSTVLSSALVGINPEDIESFQVLKDASATALYGARAMNGVVVITTKKGKIQKTTVNYSSNITIKSKPSYSQFDIMNSGSEMEVYQELYEKGWLDVAKGSTARSHGAMGKMFYKIANRELAWGPNGDLNYDYLQAYADSNTDWFDVLFKNSIQQQHSVSINGGDENTKVYASVGYLNDSGQTVADNVKNYTGQLKADFKLSPKLRIGLKLSGNVRDQRLAGSKDREFNTISGVYERNFDINPFNYALYTSRSIRPFDADGKKEFFRRDYAPFNILHEVDHNFVDLKVNELIFQTDLEYKIKKNLKFNTALQGRWYTSKAEHKIHENSNQAESYRADNPLFRESNVYLFDDADDPASYPYSVLPKGGFLNTTDYSLNSYYMRNSLDYSLSIDDTHNFNFLLGQEIRYNDRVKSYNEGWGYMYDKGGLIVSDPNFIRYLDARGDDYFSRTPTQGRYLSFFLTGAYSYQGKYIINATANYAGDNRTGKSTNSRYLPTWNVSGAWNISEENWFNRDGVIDMLKVKATYGLSGDNPVGASGALTLYGREPLRPTADDRETVLDIENLENGELTFEKLYEFSTGIEVALLKNRIYAEFEYYQRNSKDLLGIVETSGVGGVKYKYGNIGEMEVNGVEITLNTKNIETPKFKWSTLFTFSYGKDKITKWENRASIGNAVQMLGTNLKGYSRGSLFSIPFAGLDSNGVPTFYGPDGKTTQYVNLQERDDIEKYLKYEGPTTPKGYGGLTNTFSYKNLSCSFSLVYRYGNKIRLDDAYRSSYSDYSSLPGDLINRWQFKGDENITNIPAILDISEAEKLDEAGLNPYELYNKSDVRIADGDFVRLKDIKVSYQLPKSLLKNTFVQSANVSLQGYNLWLLYSDSKLNGIDPEFYQSGGISLPLSRSYTFSLNVKF</sequence>
<dbReference type="InterPro" id="IPR039426">
    <property type="entry name" value="TonB-dep_rcpt-like"/>
</dbReference>
<dbReference type="EMBL" id="MVDD01000007">
    <property type="protein sequence ID" value="PKQ62904.1"/>
    <property type="molecule type" value="Genomic_DNA"/>
</dbReference>
<organism evidence="10 11">
    <name type="scientific">Labilibaculum filiforme</name>
    <dbReference type="NCBI Taxonomy" id="1940526"/>
    <lineage>
        <taxon>Bacteria</taxon>
        <taxon>Pseudomonadati</taxon>
        <taxon>Bacteroidota</taxon>
        <taxon>Bacteroidia</taxon>
        <taxon>Marinilabiliales</taxon>
        <taxon>Marinifilaceae</taxon>
        <taxon>Labilibaculum</taxon>
    </lineage>
</organism>
<dbReference type="Pfam" id="PF13715">
    <property type="entry name" value="CarbopepD_reg_2"/>
    <property type="match status" value="1"/>
</dbReference>
<evidence type="ECO:0000256" key="3">
    <source>
        <dbReference type="ARBA" id="ARBA00022452"/>
    </source>
</evidence>
<dbReference type="SUPFAM" id="SSF56935">
    <property type="entry name" value="Porins"/>
    <property type="match status" value="1"/>
</dbReference>
<evidence type="ECO:0000256" key="1">
    <source>
        <dbReference type="ARBA" id="ARBA00004571"/>
    </source>
</evidence>
<dbReference type="InterPro" id="IPR008969">
    <property type="entry name" value="CarboxyPept-like_regulatory"/>
</dbReference>
<feature type="signal peptide" evidence="8">
    <location>
        <begin position="1"/>
        <end position="28"/>
    </location>
</feature>
<evidence type="ECO:0000313" key="10">
    <source>
        <dbReference type="EMBL" id="PKQ62904.1"/>
    </source>
</evidence>
<proteinExistence type="inferred from homology"/>
<feature type="chain" id="PRO_5014690972" description="TonB-dependent receptor plug domain-containing protein" evidence="8">
    <location>
        <begin position="29"/>
        <end position="1207"/>
    </location>
</feature>
<evidence type="ECO:0000256" key="2">
    <source>
        <dbReference type="ARBA" id="ARBA00022448"/>
    </source>
</evidence>
<feature type="domain" description="TonB-dependent receptor plug" evidence="9">
    <location>
        <begin position="221"/>
        <end position="344"/>
    </location>
</feature>
<dbReference type="InterPro" id="IPR012910">
    <property type="entry name" value="Plug_dom"/>
</dbReference>
<dbReference type="InterPro" id="IPR036942">
    <property type="entry name" value="Beta-barrel_TonB_sf"/>
</dbReference>
<evidence type="ECO:0000256" key="8">
    <source>
        <dbReference type="SAM" id="SignalP"/>
    </source>
</evidence>
<keyword evidence="3 7" id="KW-1134">Transmembrane beta strand</keyword>
<reference evidence="10 11" key="1">
    <citation type="journal article" date="2017" name="Front. Microbiol.">
        <title>Labilibaculum manganireducens gen. nov., sp. nov. and Labilibaculum filiforme sp. nov., Novel Bacteroidetes Isolated from Subsurface Sediments of the Baltic Sea.</title>
        <authorList>
            <person name="Vandieken V."/>
            <person name="Marshall I.P."/>
            <person name="Niemann H."/>
            <person name="Engelen B."/>
            <person name="Cypionka H."/>
        </authorList>
    </citation>
    <scope>NUCLEOTIDE SEQUENCE [LARGE SCALE GENOMIC DNA]</scope>
    <source>
        <strain evidence="10 11">59.16B</strain>
    </source>
</reference>
<dbReference type="NCBIfam" id="TIGR04057">
    <property type="entry name" value="SusC_RagA_signa"/>
    <property type="match status" value="1"/>
</dbReference>
<comment type="similarity">
    <text evidence="7">Belongs to the TonB-dependent receptor family.</text>
</comment>
<dbReference type="SUPFAM" id="SSF49464">
    <property type="entry name" value="Carboxypeptidase regulatory domain-like"/>
    <property type="match status" value="1"/>
</dbReference>
<dbReference type="GO" id="GO:0009279">
    <property type="term" value="C:cell outer membrane"/>
    <property type="evidence" value="ECO:0007669"/>
    <property type="project" value="UniProtKB-SubCell"/>
</dbReference>
<keyword evidence="5 7" id="KW-0472">Membrane</keyword>
<keyword evidence="11" id="KW-1185">Reference proteome</keyword>
<evidence type="ECO:0000256" key="4">
    <source>
        <dbReference type="ARBA" id="ARBA00022692"/>
    </source>
</evidence>
<dbReference type="Gene3D" id="2.170.130.10">
    <property type="entry name" value="TonB-dependent receptor, plug domain"/>
    <property type="match status" value="1"/>
</dbReference>
<accession>A0A2N3HXX4</accession>
<evidence type="ECO:0000259" key="9">
    <source>
        <dbReference type="Pfam" id="PF07715"/>
    </source>
</evidence>
<dbReference type="NCBIfam" id="TIGR04056">
    <property type="entry name" value="OMP_RagA_SusC"/>
    <property type="match status" value="1"/>
</dbReference>
<dbReference type="AlphaFoldDB" id="A0A2N3HXX4"/>
<name>A0A2N3HXX4_9BACT</name>
<keyword evidence="8" id="KW-0732">Signal</keyword>
<keyword evidence="2 7" id="KW-0813">Transport</keyword>
<dbReference type="InterPro" id="IPR023996">
    <property type="entry name" value="TonB-dep_OMP_SusC/RagA"/>
</dbReference>
<dbReference type="Proteomes" id="UP000233535">
    <property type="component" value="Unassembled WGS sequence"/>
</dbReference>
<comment type="caution">
    <text evidence="10">The sequence shown here is derived from an EMBL/GenBank/DDBJ whole genome shotgun (WGS) entry which is preliminary data.</text>
</comment>
<evidence type="ECO:0000256" key="5">
    <source>
        <dbReference type="ARBA" id="ARBA00023136"/>
    </source>
</evidence>